<feature type="compositionally biased region" description="Low complexity" evidence="1">
    <location>
        <begin position="39"/>
        <end position="48"/>
    </location>
</feature>
<dbReference type="Proteomes" id="UP001501116">
    <property type="component" value="Unassembled WGS sequence"/>
</dbReference>
<accession>A0ABP5CUC3</accession>
<organism evidence="2 3">
    <name type="scientific">Amycolatopsis minnesotensis</name>
    <dbReference type="NCBI Taxonomy" id="337894"/>
    <lineage>
        <taxon>Bacteria</taxon>
        <taxon>Bacillati</taxon>
        <taxon>Actinomycetota</taxon>
        <taxon>Actinomycetes</taxon>
        <taxon>Pseudonocardiales</taxon>
        <taxon>Pseudonocardiaceae</taxon>
        <taxon>Amycolatopsis</taxon>
    </lineage>
</organism>
<reference evidence="3" key="1">
    <citation type="journal article" date="2019" name="Int. J. Syst. Evol. Microbiol.">
        <title>The Global Catalogue of Microorganisms (GCM) 10K type strain sequencing project: providing services to taxonomists for standard genome sequencing and annotation.</title>
        <authorList>
            <consortium name="The Broad Institute Genomics Platform"/>
            <consortium name="The Broad Institute Genome Sequencing Center for Infectious Disease"/>
            <person name="Wu L."/>
            <person name="Ma J."/>
        </authorList>
    </citation>
    <scope>NUCLEOTIDE SEQUENCE [LARGE SCALE GENOMIC DNA]</scope>
    <source>
        <strain evidence="3">JCM 14545</strain>
    </source>
</reference>
<protein>
    <submittedName>
        <fullName evidence="2">Uncharacterized protein</fullName>
    </submittedName>
</protein>
<feature type="region of interest" description="Disordered" evidence="1">
    <location>
        <begin position="1"/>
        <end position="75"/>
    </location>
</feature>
<comment type="caution">
    <text evidence="2">The sequence shown here is derived from an EMBL/GenBank/DDBJ whole genome shotgun (WGS) entry which is preliminary data.</text>
</comment>
<dbReference type="RefSeq" id="WP_425546506.1">
    <property type="nucleotide sequence ID" value="NZ_BAAANN010000019.1"/>
</dbReference>
<evidence type="ECO:0000313" key="3">
    <source>
        <dbReference type="Proteomes" id="UP001501116"/>
    </source>
</evidence>
<keyword evidence="3" id="KW-1185">Reference proteome</keyword>
<name>A0ABP5CUC3_9PSEU</name>
<feature type="compositionally biased region" description="Polar residues" evidence="1">
    <location>
        <begin position="10"/>
        <end position="22"/>
    </location>
</feature>
<evidence type="ECO:0000256" key="1">
    <source>
        <dbReference type="SAM" id="MobiDB-lite"/>
    </source>
</evidence>
<evidence type="ECO:0000313" key="2">
    <source>
        <dbReference type="EMBL" id="GAA1968996.1"/>
    </source>
</evidence>
<feature type="region of interest" description="Disordered" evidence="1">
    <location>
        <begin position="127"/>
        <end position="178"/>
    </location>
</feature>
<feature type="compositionally biased region" description="Basic residues" evidence="1">
    <location>
        <begin position="151"/>
        <end position="161"/>
    </location>
</feature>
<proteinExistence type="predicted"/>
<sequence>MRRSKDFHRSAQQANASPSSTIVHKGLSDEDSAPPVELAVGARQQAAGEAGGERFGAAENTPSKCRLPGRRTGERVVTRGTPAERFEVLDRGQLREEVRIVGQHGNLAAEGGRAFAGVSPATTTVPEAGFRIPWRQRSSVDSPVPSGPTTRRTHPAGRRGPGRGTAIPSSVLVSAAAG</sequence>
<dbReference type="EMBL" id="BAAANN010000019">
    <property type="protein sequence ID" value="GAA1968996.1"/>
    <property type="molecule type" value="Genomic_DNA"/>
</dbReference>
<gene>
    <name evidence="2" type="ORF">GCM10009754_47700</name>
</gene>